<feature type="domain" description="Tyrosine specific protein phosphatases" evidence="3">
    <location>
        <begin position="99"/>
        <end position="180"/>
    </location>
</feature>
<evidence type="ECO:0000259" key="3">
    <source>
        <dbReference type="PROSITE" id="PS50056"/>
    </source>
</evidence>
<feature type="region of interest" description="Disordered" evidence="2">
    <location>
        <begin position="162"/>
        <end position="187"/>
    </location>
</feature>
<accession>A0A7S1D5X8</accession>
<dbReference type="SUPFAM" id="SSF52799">
    <property type="entry name" value="(Phosphotyrosine protein) phosphatases II"/>
    <property type="match status" value="1"/>
</dbReference>
<organism evidence="4">
    <name type="scientific">Cyclophora tenuis</name>
    <name type="common">Marine diatom</name>
    <dbReference type="NCBI Taxonomy" id="216820"/>
    <lineage>
        <taxon>Eukaryota</taxon>
        <taxon>Sar</taxon>
        <taxon>Stramenopiles</taxon>
        <taxon>Ochrophyta</taxon>
        <taxon>Bacillariophyta</taxon>
        <taxon>Fragilariophyceae</taxon>
        <taxon>Fragilariophycidae</taxon>
        <taxon>Cyclophorales</taxon>
        <taxon>Cyclophoraceae</taxon>
        <taxon>Cyclophora</taxon>
    </lineage>
</organism>
<dbReference type="PROSITE" id="PS50056">
    <property type="entry name" value="TYR_PHOSPHATASE_2"/>
    <property type="match status" value="1"/>
</dbReference>
<name>A0A7S1D5X8_CYCTE</name>
<evidence type="ECO:0000256" key="2">
    <source>
        <dbReference type="SAM" id="MobiDB-lite"/>
    </source>
</evidence>
<dbReference type="GO" id="GO:0016791">
    <property type="term" value="F:phosphatase activity"/>
    <property type="evidence" value="ECO:0007669"/>
    <property type="project" value="UniProtKB-ARBA"/>
</dbReference>
<dbReference type="InterPro" id="IPR016130">
    <property type="entry name" value="Tyr_Pase_AS"/>
</dbReference>
<dbReference type="PROSITE" id="PS00383">
    <property type="entry name" value="TYR_PHOSPHATASE_1"/>
    <property type="match status" value="1"/>
</dbReference>
<dbReference type="InterPro" id="IPR057023">
    <property type="entry name" value="PTP-SAK"/>
</dbReference>
<dbReference type="InterPro" id="IPR050561">
    <property type="entry name" value="PTP"/>
</dbReference>
<dbReference type="PANTHER" id="PTHR23339">
    <property type="entry name" value="TYROSINE SPECIFIC PROTEIN PHOSPHATASE AND DUAL SPECIFICITY PROTEIN PHOSPHATASE"/>
    <property type="match status" value="1"/>
</dbReference>
<dbReference type="Gene3D" id="3.90.190.10">
    <property type="entry name" value="Protein tyrosine phosphatase superfamily"/>
    <property type="match status" value="1"/>
</dbReference>
<dbReference type="EMBL" id="HBFW01014026">
    <property type="protein sequence ID" value="CAD8937849.1"/>
    <property type="molecule type" value="Transcribed_RNA"/>
</dbReference>
<evidence type="ECO:0000313" key="4">
    <source>
        <dbReference type="EMBL" id="CAD8937849.1"/>
    </source>
</evidence>
<dbReference type="InterPro" id="IPR029021">
    <property type="entry name" value="Prot-tyrosine_phosphatase-like"/>
</dbReference>
<reference evidence="4" key="1">
    <citation type="submission" date="2021-01" db="EMBL/GenBank/DDBJ databases">
        <authorList>
            <person name="Corre E."/>
            <person name="Pelletier E."/>
            <person name="Niang G."/>
            <person name="Scheremetjew M."/>
            <person name="Finn R."/>
            <person name="Kale V."/>
            <person name="Holt S."/>
            <person name="Cochrane G."/>
            <person name="Meng A."/>
            <person name="Brown T."/>
            <person name="Cohen L."/>
        </authorList>
    </citation>
    <scope>NUCLEOTIDE SEQUENCE</scope>
    <source>
        <strain evidence="4">ECT3854</strain>
    </source>
</reference>
<dbReference type="AlphaFoldDB" id="A0A7S1D5X8"/>
<sequence>MSSSSASRPNDNTYWVVEGKLLAGEYPADRRGHDEETSRAKIRRYLDEGIQNFVDLTSPGDQPPYEAILRDEAQKKGVEVTYKQLSIQDFGLPSTNQMKEILDTIDNSISSSSCGDGGDDHAKKTYVHCNGGIGRTGTVVGCYLARHGTENAADKVKELYQSAGQSRTRPHAPETPEQVAYIQQWKE</sequence>
<keyword evidence="1" id="KW-0378">Hydrolase</keyword>
<dbReference type="Pfam" id="PF22784">
    <property type="entry name" value="PTP-SAK"/>
    <property type="match status" value="1"/>
</dbReference>
<dbReference type="InterPro" id="IPR000387">
    <property type="entry name" value="Tyr_Pase_dom"/>
</dbReference>
<protein>
    <recommendedName>
        <fullName evidence="3">Tyrosine specific protein phosphatases domain-containing protein</fullName>
    </recommendedName>
</protein>
<gene>
    <name evidence="4" type="ORF">CTEN0397_LOCUS8912</name>
</gene>
<evidence type="ECO:0000256" key="1">
    <source>
        <dbReference type="ARBA" id="ARBA00022801"/>
    </source>
</evidence>
<proteinExistence type="predicted"/>